<dbReference type="EMBL" id="AP018711">
    <property type="protein sequence ID" value="BBE34736.1"/>
    <property type="molecule type" value="Genomic_DNA"/>
</dbReference>
<gene>
    <name evidence="2" type="ORF">DFR51_1320</name>
    <name evidence="1" type="ORF">SmB9_23940</name>
</gene>
<sequence length="261" mass="28670">MADFDCPDQVSVVIRPSGGDDHSLSAADFIKQVDALRQLLALSEARGAVDARIVKLHMNSPATVVMETIGADDRPVDLSSFFRGIEAVVVGGQAPREFERPVFEALRDFAAVVGKSVRSATLEAFGRTILIDLEARKRIESVFGEDTSAEGTVDGMLEAVNVHGKKNTFGLYPIVGASRVSCKFEDDLLAKVRPALGRYVIIEGELKYRWREKFPYEARATKIEVMDEDQPSFIDILGMAPNATGGLASEDFTRKVRHGWH</sequence>
<dbReference type="EMBL" id="RBWX01000007">
    <property type="protein sequence ID" value="RKS91751.1"/>
    <property type="molecule type" value="Genomic_DNA"/>
</dbReference>
<name>A0AAD1G1L6_SPHMI</name>
<proteinExistence type="predicted"/>
<dbReference type="RefSeq" id="WP_121048199.1">
    <property type="nucleotide sequence ID" value="NZ_AP018711.1"/>
</dbReference>
<protein>
    <submittedName>
        <fullName evidence="1">Uncharacterized protein</fullName>
    </submittedName>
</protein>
<dbReference type="Proteomes" id="UP000275727">
    <property type="component" value="Chromosome"/>
</dbReference>
<accession>A0AAD1G1L6</accession>
<reference evidence="2 4" key="2">
    <citation type="submission" date="2018-10" db="EMBL/GenBank/DDBJ databases">
        <title>Genomic Encyclopedia of Type Strains, Phase IV (KMG-IV): sequencing the most valuable type-strain genomes for metagenomic binning, comparative biology and taxonomic classification.</title>
        <authorList>
            <person name="Goeker M."/>
        </authorList>
    </citation>
    <scope>NUCLEOTIDE SEQUENCE [LARGE SCALE GENOMIC DNA]</scope>
    <source>
        <strain evidence="2 4">DSM 19791</strain>
    </source>
</reference>
<evidence type="ECO:0000313" key="2">
    <source>
        <dbReference type="EMBL" id="RKS91751.1"/>
    </source>
</evidence>
<dbReference type="Proteomes" id="UP000276029">
    <property type="component" value="Unassembled WGS sequence"/>
</dbReference>
<evidence type="ECO:0000313" key="3">
    <source>
        <dbReference type="Proteomes" id="UP000275727"/>
    </source>
</evidence>
<evidence type="ECO:0000313" key="4">
    <source>
        <dbReference type="Proteomes" id="UP000276029"/>
    </source>
</evidence>
<organism evidence="1 3">
    <name type="scientific">Sphingosinicella microcystinivorans</name>
    <dbReference type="NCBI Taxonomy" id="335406"/>
    <lineage>
        <taxon>Bacteria</taxon>
        <taxon>Pseudomonadati</taxon>
        <taxon>Pseudomonadota</taxon>
        <taxon>Alphaproteobacteria</taxon>
        <taxon>Sphingomonadales</taxon>
        <taxon>Sphingosinicellaceae</taxon>
        <taxon>Sphingosinicella</taxon>
    </lineage>
</organism>
<keyword evidence="4" id="KW-1185">Reference proteome</keyword>
<dbReference type="AlphaFoldDB" id="A0AAD1G1L6"/>
<evidence type="ECO:0000313" key="1">
    <source>
        <dbReference type="EMBL" id="BBE34736.1"/>
    </source>
</evidence>
<dbReference type="KEGG" id="smic:SmB9_23940"/>
<reference evidence="1 3" key="1">
    <citation type="submission" date="2018-06" db="EMBL/GenBank/DDBJ databases">
        <title>Complete Genome Sequence of the Microcystin-Degrading Bacterium Sphingosinicella microcystinivorans Strain B-9.</title>
        <authorList>
            <person name="Jin H."/>
            <person name="Nishizawa T."/>
            <person name="Guo Y."/>
            <person name="Nishizawa A."/>
            <person name="Park H."/>
            <person name="Kato H."/>
            <person name="Tsuji K."/>
            <person name="Harada K."/>
        </authorList>
    </citation>
    <scope>NUCLEOTIDE SEQUENCE [LARGE SCALE GENOMIC DNA]</scope>
    <source>
        <strain evidence="1 3">B9</strain>
    </source>
</reference>